<dbReference type="SUPFAM" id="SSF50199">
    <property type="entry name" value="Staphylococcal nuclease"/>
    <property type="match status" value="1"/>
</dbReference>
<evidence type="ECO:0000256" key="1">
    <source>
        <dbReference type="ARBA" id="ARBA00022722"/>
    </source>
</evidence>
<dbReference type="GO" id="GO:0003676">
    <property type="term" value="F:nucleic acid binding"/>
    <property type="evidence" value="ECO:0007669"/>
    <property type="project" value="InterPro"/>
</dbReference>
<dbReference type="PANTHER" id="PTHR12302:SF3">
    <property type="entry name" value="SERINE_THREONINE-PROTEIN KINASE 31"/>
    <property type="match status" value="1"/>
</dbReference>
<dbReference type="EMBL" id="LNYT01000007">
    <property type="protein sequence ID" value="KTD48370.1"/>
    <property type="molecule type" value="Genomic_DNA"/>
</dbReference>
<dbReference type="InterPro" id="IPR016071">
    <property type="entry name" value="Staphylococal_nuclease_OB-fold"/>
</dbReference>
<reference evidence="5 6" key="1">
    <citation type="submission" date="2015-11" db="EMBL/GenBank/DDBJ databases">
        <title>Genomic analysis of 38 Legionella species identifies large and diverse effector repertoires.</title>
        <authorList>
            <person name="Burstein D."/>
            <person name="Amaro F."/>
            <person name="Zusman T."/>
            <person name="Lifshitz Z."/>
            <person name="Cohen O."/>
            <person name="Gilbert J.A."/>
            <person name="Pupko T."/>
            <person name="Shuman H.A."/>
            <person name="Segal G."/>
        </authorList>
    </citation>
    <scope>NUCLEOTIDE SEQUENCE [LARGE SCALE GENOMIC DNA]</scope>
    <source>
        <strain evidence="5 6">WA-270A-C2</strain>
    </source>
</reference>
<evidence type="ECO:0000256" key="3">
    <source>
        <dbReference type="ARBA" id="ARBA00022801"/>
    </source>
</evidence>
<dbReference type="Proteomes" id="UP000054608">
    <property type="component" value="Unassembled WGS sequence"/>
</dbReference>
<dbReference type="RefSeq" id="WP_133133998.1">
    <property type="nucleotide sequence ID" value="NZ_CAAAIN010000001.1"/>
</dbReference>
<organism evidence="5 6">
    <name type="scientific">Legionella rubrilucens</name>
    <dbReference type="NCBI Taxonomy" id="458"/>
    <lineage>
        <taxon>Bacteria</taxon>
        <taxon>Pseudomonadati</taxon>
        <taxon>Pseudomonadota</taxon>
        <taxon>Gammaproteobacteria</taxon>
        <taxon>Legionellales</taxon>
        <taxon>Legionellaceae</taxon>
        <taxon>Legionella</taxon>
    </lineage>
</organism>
<sequence>MRKLNIGNYLLIAFLFPTVVFAKIISGEVIKISDGDTLTILTNENKQIKIRLSEIDAPEKNQAYGKVSRQALAALCFRKHAIIYSIGKDKYGRTLGRVNCNAIDANAEQIKTGMAWVYDKYVTDKSLYDLQKTAKNQKLGLWADENPTPPWLFRRN</sequence>
<dbReference type="GO" id="GO:0004519">
    <property type="term" value="F:endonuclease activity"/>
    <property type="evidence" value="ECO:0007669"/>
    <property type="project" value="UniProtKB-KW"/>
</dbReference>
<keyword evidence="3" id="KW-0378">Hydrolase</keyword>
<dbReference type="PROSITE" id="PS50830">
    <property type="entry name" value="TNASE_3"/>
    <property type="match status" value="1"/>
</dbReference>
<dbReference type="Gene3D" id="2.40.50.90">
    <property type="match status" value="1"/>
</dbReference>
<evidence type="ECO:0000259" key="4">
    <source>
        <dbReference type="PROSITE" id="PS50830"/>
    </source>
</evidence>
<dbReference type="STRING" id="458.Lrub_0721"/>
<protein>
    <submittedName>
        <fullName evidence="5">Putative endonuclease</fullName>
    </submittedName>
</protein>
<feature type="domain" description="TNase-like" evidence="4">
    <location>
        <begin position="23"/>
        <end position="144"/>
    </location>
</feature>
<comment type="caution">
    <text evidence="5">The sequence shown here is derived from an EMBL/GenBank/DDBJ whole genome shotgun (WGS) entry which is preliminary data.</text>
</comment>
<dbReference type="AlphaFoldDB" id="A0A0W0XVA1"/>
<dbReference type="SMART" id="SM00318">
    <property type="entry name" value="SNc"/>
    <property type="match status" value="1"/>
</dbReference>
<dbReference type="PANTHER" id="PTHR12302">
    <property type="entry name" value="EBNA2 BINDING PROTEIN P100"/>
    <property type="match status" value="1"/>
</dbReference>
<dbReference type="InterPro" id="IPR035437">
    <property type="entry name" value="SNase_OB-fold_sf"/>
</dbReference>
<proteinExistence type="predicted"/>
<dbReference type="PROSITE" id="PS01123">
    <property type="entry name" value="TNASE_1"/>
    <property type="match status" value="1"/>
</dbReference>
<evidence type="ECO:0000313" key="6">
    <source>
        <dbReference type="Proteomes" id="UP000054608"/>
    </source>
</evidence>
<keyword evidence="6" id="KW-1185">Reference proteome</keyword>
<dbReference type="Pfam" id="PF00565">
    <property type="entry name" value="SNase"/>
    <property type="match status" value="1"/>
</dbReference>
<keyword evidence="1" id="KW-0540">Nuclease</keyword>
<evidence type="ECO:0000313" key="5">
    <source>
        <dbReference type="EMBL" id="KTD48370.1"/>
    </source>
</evidence>
<evidence type="ECO:0000256" key="2">
    <source>
        <dbReference type="ARBA" id="ARBA00022759"/>
    </source>
</evidence>
<dbReference type="InterPro" id="IPR002071">
    <property type="entry name" value="Thermonucl_AS"/>
</dbReference>
<accession>A0A0W0XVA1</accession>
<dbReference type="PATRIC" id="fig|458.5.peg.748"/>
<dbReference type="OrthoDB" id="6867997at2"/>
<name>A0A0W0XVA1_9GAMM</name>
<keyword evidence="2 5" id="KW-0255">Endonuclease</keyword>
<gene>
    <name evidence="5" type="ORF">Lrub_0721</name>
</gene>
<dbReference type="GO" id="GO:0016787">
    <property type="term" value="F:hydrolase activity"/>
    <property type="evidence" value="ECO:0007669"/>
    <property type="project" value="UniProtKB-KW"/>
</dbReference>